<feature type="transmembrane region" description="Helical" evidence="13">
    <location>
        <begin position="315"/>
        <end position="332"/>
    </location>
</feature>
<dbReference type="EC" id="5.1.3.14" evidence="9"/>
<feature type="transmembrane region" description="Helical" evidence="13">
    <location>
        <begin position="72"/>
        <end position="89"/>
    </location>
</feature>
<dbReference type="EMBL" id="JACCKA010000040">
    <property type="protein sequence ID" value="NZA25839.1"/>
    <property type="molecule type" value="Genomic_DNA"/>
</dbReference>
<comment type="similarity">
    <text evidence="8 12">Belongs to the UDP-N-acetylglucosamine 2-epimerase family.</text>
</comment>
<feature type="transmembrane region" description="Helical" evidence="13">
    <location>
        <begin position="154"/>
        <end position="172"/>
    </location>
</feature>
<gene>
    <name evidence="15" type="primary">wecB</name>
    <name evidence="15" type="ORF">H0E84_05540</name>
</gene>
<reference evidence="15 16" key="1">
    <citation type="submission" date="2020-07" db="EMBL/GenBank/DDBJ databases">
        <title>Luteimonas sp. SJ-92.</title>
        <authorList>
            <person name="Huang X.-X."/>
            <person name="Xu L."/>
            <person name="Sun J.-Q."/>
        </authorList>
    </citation>
    <scope>NUCLEOTIDE SEQUENCE [LARGE SCALE GENOMIC DNA]</scope>
    <source>
        <strain evidence="15 16">SJ-92</strain>
    </source>
</reference>
<dbReference type="GO" id="GO:0016780">
    <property type="term" value="F:phosphotransferase activity, for other substituted phosphate groups"/>
    <property type="evidence" value="ECO:0007669"/>
    <property type="project" value="InterPro"/>
</dbReference>
<evidence type="ECO:0000256" key="6">
    <source>
        <dbReference type="ARBA" id="ARBA00023235"/>
    </source>
</evidence>
<evidence type="ECO:0000256" key="9">
    <source>
        <dbReference type="ARBA" id="ARBA00038858"/>
    </source>
</evidence>
<dbReference type="FunFam" id="3.40.50.2000:FF:000043">
    <property type="entry name" value="UDP-N-acetylglucosamine 2-epimerase"/>
    <property type="match status" value="1"/>
</dbReference>
<evidence type="ECO:0000256" key="5">
    <source>
        <dbReference type="ARBA" id="ARBA00023136"/>
    </source>
</evidence>
<organism evidence="15 16">
    <name type="scientific">Luteimonas salinisoli</name>
    <dbReference type="NCBI Taxonomy" id="2752307"/>
    <lineage>
        <taxon>Bacteria</taxon>
        <taxon>Pseudomonadati</taxon>
        <taxon>Pseudomonadota</taxon>
        <taxon>Gammaproteobacteria</taxon>
        <taxon>Lysobacterales</taxon>
        <taxon>Lysobacteraceae</taxon>
        <taxon>Luteimonas</taxon>
    </lineage>
</organism>
<feature type="transmembrane region" description="Helical" evidence="13">
    <location>
        <begin position="45"/>
        <end position="66"/>
    </location>
</feature>
<evidence type="ECO:0000259" key="14">
    <source>
        <dbReference type="Pfam" id="PF02350"/>
    </source>
</evidence>
<evidence type="ECO:0000256" key="2">
    <source>
        <dbReference type="ARBA" id="ARBA00022679"/>
    </source>
</evidence>
<comment type="cofactor">
    <cofactor evidence="11">
        <name>Mg(2+)</name>
        <dbReference type="ChEBI" id="CHEBI:18420"/>
    </cofactor>
</comment>
<keyword evidence="11" id="KW-0479">Metal-binding</keyword>
<dbReference type="CDD" id="cd03786">
    <property type="entry name" value="GTB_UDP-GlcNAc_2-Epimerase"/>
    <property type="match status" value="1"/>
</dbReference>
<evidence type="ECO:0000256" key="8">
    <source>
        <dbReference type="ARBA" id="ARBA00038209"/>
    </source>
</evidence>
<feature type="transmembrane region" description="Helical" evidence="13">
    <location>
        <begin position="101"/>
        <end position="119"/>
    </location>
</feature>
<sequence length="768" mass="81705">MQGLQLATANATALGVTLLAIVALRPLAIRIGLVDRPDERKRHDGHVPLIGGVCFYLGTVAGVALLGAGDPFILALLAGSALVVAIGAIDDAIGLSVRSRLAVQVSVAGAVIAFTGLYVSDLGAVGTLAVASGVVFTVFAVVGLINAFNMLDGIDGLAGSLAMVSIASMLLFDRGGAAAAAGVLPLLSVLFFALIPYLAANLGAGGARRIFMGDAGSMLLGFVVAWSLIALSQPPASGLAPADVLWCVALPVMDTAATVYRRLRRGRSPFHPDRQHLHHILIGLGATPRQALAIIVAAACLFAAAGFLLRQAPESLNLVLFGASLLAYTALSSHAGRLAEARAVTAEGVLLQAPARGNGVIRLNDHRPQRNHDMHAMHAPSPGRRIRTLCVFGTRPEAIKMAPLALRLARDERFDARICVTAQHRQMLDQVLDLFGIRPDVDLDIMRPGQDLTDVTTAILGDMKRVLAEENPDVVLVHGDTSTTLATTLASYYQQIPVAHVEAGLRTGNLYSPWPEEANRKLTAALAALHFAPTALSAANLRGEGVPPDRIAVTGNTVIDALEEVTGRIRSTPALRDELQRQFGFLRPDRRIVLVTGHRRESFGGGFERICRALRETATRHPDVDIVYPVHLNPNVREPVNRLLRGIESVHLIEPLEYLPFVYLMDASYIILTDSGGIQEEAPSLGKPVLVMRDTTERPEAVEAGTVRLVGTSERSIADGLTLLLTDRAAYEAMSFAHNPYGDGKACQRIVDALAQFDRRAAPLAAAC</sequence>
<feature type="transmembrane region" description="Helical" evidence="13">
    <location>
        <begin position="178"/>
        <end position="199"/>
    </location>
</feature>
<keyword evidence="3 13" id="KW-0812">Transmembrane</keyword>
<dbReference type="GO" id="GO:0016020">
    <property type="term" value="C:membrane"/>
    <property type="evidence" value="ECO:0007669"/>
    <property type="project" value="UniProtKB-SubCell"/>
</dbReference>
<dbReference type="Pfam" id="PF02350">
    <property type="entry name" value="Epimerase_2"/>
    <property type="match status" value="1"/>
</dbReference>
<evidence type="ECO:0000256" key="4">
    <source>
        <dbReference type="ARBA" id="ARBA00022989"/>
    </source>
</evidence>
<comment type="caution">
    <text evidence="15">The sequence shown here is derived from an EMBL/GenBank/DDBJ whole genome shotgun (WGS) entry which is preliminary data.</text>
</comment>
<dbReference type="AlphaFoldDB" id="A0A853JB08"/>
<feature type="domain" description="UDP-N-acetylglucosamine 2-epimerase" evidence="14">
    <location>
        <begin position="408"/>
        <end position="754"/>
    </location>
</feature>
<feature type="binding site" evidence="11">
    <location>
        <position position="214"/>
    </location>
    <ligand>
        <name>Mg(2+)</name>
        <dbReference type="ChEBI" id="CHEBI:18420"/>
    </ligand>
</feature>
<dbReference type="InterPro" id="IPR029767">
    <property type="entry name" value="WecB-like"/>
</dbReference>
<dbReference type="InterPro" id="IPR000715">
    <property type="entry name" value="Glycosyl_transferase_4"/>
</dbReference>
<accession>A0A853JB08</accession>
<dbReference type="GO" id="GO:0008761">
    <property type="term" value="F:UDP-N-acetylglucosamine 2-epimerase activity"/>
    <property type="evidence" value="ECO:0007669"/>
    <property type="project" value="UniProtKB-EC"/>
</dbReference>
<evidence type="ECO:0000256" key="3">
    <source>
        <dbReference type="ARBA" id="ARBA00022692"/>
    </source>
</evidence>
<keyword evidence="4 13" id="KW-1133">Transmembrane helix</keyword>
<keyword evidence="6 12" id="KW-0413">Isomerase</keyword>
<evidence type="ECO:0000256" key="10">
    <source>
        <dbReference type="ARBA" id="ARBA00074883"/>
    </source>
</evidence>
<dbReference type="Pfam" id="PF00953">
    <property type="entry name" value="Glycos_transf_4"/>
    <property type="match status" value="1"/>
</dbReference>
<feature type="binding site" evidence="11">
    <location>
        <position position="149"/>
    </location>
    <ligand>
        <name>Mg(2+)</name>
        <dbReference type="ChEBI" id="CHEBI:18420"/>
    </ligand>
</feature>
<evidence type="ECO:0000256" key="12">
    <source>
        <dbReference type="RuleBase" id="RU003513"/>
    </source>
</evidence>
<dbReference type="Gene3D" id="3.40.50.2000">
    <property type="entry name" value="Glycogen Phosphorylase B"/>
    <property type="match status" value="2"/>
</dbReference>
<name>A0A853JB08_9GAMM</name>
<dbReference type="GO" id="GO:0046872">
    <property type="term" value="F:metal ion binding"/>
    <property type="evidence" value="ECO:0007669"/>
    <property type="project" value="UniProtKB-KW"/>
</dbReference>
<comment type="subcellular location">
    <subcellularLocation>
        <location evidence="1">Membrane</location>
        <topology evidence="1">Multi-pass membrane protein</topology>
    </subcellularLocation>
</comment>
<dbReference type="NCBIfam" id="TIGR00236">
    <property type="entry name" value="wecB"/>
    <property type="match status" value="1"/>
</dbReference>
<comment type="catalytic activity">
    <reaction evidence="7">
        <text>UDP-N-acetyl-alpha-D-glucosamine = UDP-N-acetyl-alpha-D-mannosamine</text>
        <dbReference type="Rhea" id="RHEA:17213"/>
        <dbReference type="ChEBI" id="CHEBI:57705"/>
        <dbReference type="ChEBI" id="CHEBI:68623"/>
        <dbReference type="EC" id="5.1.3.14"/>
    </reaction>
</comment>
<evidence type="ECO:0000256" key="7">
    <source>
        <dbReference type="ARBA" id="ARBA00036080"/>
    </source>
</evidence>
<evidence type="ECO:0000256" key="11">
    <source>
        <dbReference type="PIRSR" id="PIRSR600715-1"/>
    </source>
</evidence>
<protein>
    <recommendedName>
        <fullName evidence="10">UDP-N-acetylglucosamine 2-epimerase</fullName>
        <ecNumber evidence="9">5.1.3.14</ecNumber>
    </recommendedName>
</protein>
<dbReference type="PANTHER" id="PTHR43174">
    <property type="entry name" value="UDP-N-ACETYLGLUCOSAMINE 2-EPIMERASE"/>
    <property type="match status" value="1"/>
</dbReference>
<dbReference type="Proteomes" id="UP000578091">
    <property type="component" value="Unassembled WGS sequence"/>
</dbReference>
<keyword evidence="11" id="KW-0460">Magnesium</keyword>
<feature type="transmembrane region" description="Helical" evidence="13">
    <location>
        <begin position="211"/>
        <end position="231"/>
    </location>
</feature>
<evidence type="ECO:0000256" key="13">
    <source>
        <dbReference type="SAM" id="Phobius"/>
    </source>
</evidence>
<evidence type="ECO:0000313" key="15">
    <source>
        <dbReference type="EMBL" id="NZA25839.1"/>
    </source>
</evidence>
<feature type="transmembrane region" description="Helical" evidence="13">
    <location>
        <begin position="125"/>
        <end position="147"/>
    </location>
</feature>
<evidence type="ECO:0000313" key="16">
    <source>
        <dbReference type="Proteomes" id="UP000578091"/>
    </source>
</evidence>
<keyword evidence="5 13" id="KW-0472">Membrane</keyword>
<proteinExistence type="inferred from homology"/>
<feature type="transmembrane region" description="Helical" evidence="13">
    <location>
        <begin position="291"/>
        <end position="309"/>
    </location>
</feature>
<keyword evidence="2" id="KW-0808">Transferase</keyword>
<dbReference type="SUPFAM" id="SSF53756">
    <property type="entry name" value="UDP-Glycosyltransferase/glycogen phosphorylase"/>
    <property type="match status" value="1"/>
</dbReference>
<dbReference type="CDD" id="cd06853">
    <property type="entry name" value="GT_WecA_like"/>
    <property type="match status" value="1"/>
</dbReference>
<dbReference type="PANTHER" id="PTHR43174:SF2">
    <property type="entry name" value="UDP-N-ACETYLGLUCOSAMINE 2-EPIMERASE"/>
    <property type="match status" value="1"/>
</dbReference>
<dbReference type="InterPro" id="IPR003331">
    <property type="entry name" value="UDP_GlcNAc_Epimerase_2_dom"/>
</dbReference>
<keyword evidence="16" id="KW-1185">Reference proteome</keyword>
<evidence type="ECO:0000256" key="1">
    <source>
        <dbReference type="ARBA" id="ARBA00004141"/>
    </source>
</evidence>